<gene>
    <name evidence="1" type="ORF">CYJ73_15455</name>
</gene>
<dbReference type="RefSeq" id="WP_101820857.1">
    <property type="nucleotide sequence ID" value="NZ_CP096585.1"/>
</dbReference>
<accession>A0A2I1R625</accession>
<name>A0A2I1R625_9ACTN</name>
<reference evidence="1 2" key="1">
    <citation type="submission" date="2017-12" db="EMBL/GenBank/DDBJ databases">
        <title>Phylogenetic diversity of female urinary microbiome.</title>
        <authorList>
            <person name="Thomas-White K."/>
            <person name="Wolfe A.J."/>
        </authorList>
    </citation>
    <scope>NUCLEOTIDE SEQUENCE [LARGE SCALE GENOMIC DNA]</scope>
    <source>
        <strain evidence="1 2">UMB0777</strain>
    </source>
</reference>
<comment type="caution">
    <text evidence="1">The sequence shown here is derived from an EMBL/GenBank/DDBJ whole genome shotgun (WGS) entry which is preliminary data.</text>
</comment>
<evidence type="ECO:0000313" key="1">
    <source>
        <dbReference type="EMBL" id="PKZ64558.1"/>
    </source>
</evidence>
<evidence type="ECO:0000313" key="2">
    <source>
        <dbReference type="Proteomes" id="UP000234662"/>
    </source>
</evidence>
<dbReference type="EMBL" id="PKJC01000012">
    <property type="protein sequence ID" value="PKZ64558.1"/>
    <property type="molecule type" value="Genomic_DNA"/>
</dbReference>
<dbReference type="Proteomes" id="UP000234662">
    <property type="component" value="Unassembled WGS sequence"/>
</dbReference>
<proteinExistence type="predicted"/>
<protein>
    <submittedName>
        <fullName evidence="1">Uncharacterized protein</fullName>
    </submittedName>
</protein>
<dbReference type="AlphaFoldDB" id="A0A2I1R625"/>
<sequence length="109" mass="11915">MYIVVTPPEEPAVREPEDLKRLSIVASSSLRMDEVAANLAAFGLAHGSAEPDHVLVDAGALRALAGDALNNEPTVEWHRGFDAMLAYAESKGWYRTETEIVQVHIDWSA</sequence>
<organism evidence="1 2">
    <name type="scientific">Gordonia terrae</name>
    <dbReference type="NCBI Taxonomy" id="2055"/>
    <lineage>
        <taxon>Bacteria</taxon>
        <taxon>Bacillati</taxon>
        <taxon>Actinomycetota</taxon>
        <taxon>Actinomycetes</taxon>
        <taxon>Mycobacteriales</taxon>
        <taxon>Gordoniaceae</taxon>
        <taxon>Gordonia</taxon>
    </lineage>
</organism>